<dbReference type="Pfam" id="PF13556">
    <property type="entry name" value="HTH_30"/>
    <property type="match status" value="1"/>
</dbReference>
<dbReference type="EMBL" id="SNXO01000005">
    <property type="protein sequence ID" value="TDP58995.1"/>
    <property type="molecule type" value="Genomic_DNA"/>
</dbReference>
<name>A0A4R6Q9W9_9FIRM</name>
<gene>
    <name evidence="3" type="ORF">EV211_10565</name>
</gene>
<dbReference type="InterPro" id="IPR042070">
    <property type="entry name" value="PucR_C-HTH_sf"/>
</dbReference>
<dbReference type="AlphaFoldDB" id="A0A4R6Q9W9"/>
<dbReference type="Pfam" id="PF07905">
    <property type="entry name" value="PucR"/>
    <property type="match status" value="1"/>
</dbReference>
<feature type="domain" description="PucR C-terminal helix-turn-helix" evidence="2">
    <location>
        <begin position="326"/>
        <end position="374"/>
    </location>
</feature>
<organism evidence="3 4">
    <name type="scientific">Aminicella lysinilytica</name>
    <dbReference type="NCBI Taxonomy" id="433323"/>
    <lineage>
        <taxon>Bacteria</taxon>
        <taxon>Bacillati</taxon>
        <taxon>Bacillota</taxon>
        <taxon>Clostridia</taxon>
        <taxon>Peptostreptococcales</taxon>
        <taxon>Anaerovoracaceae</taxon>
        <taxon>Aminicella</taxon>
    </lineage>
</organism>
<evidence type="ECO:0000313" key="4">
    <source>
        <dbReference type="Proteomes" id="UP000295500"/>
    </source>
</evidence>
<dbReference type="RefSeq" id="WP_133527819.1">
    <property type="nucleotide sequence ID" value="NZ_SNXO01000005.1"/>
</dbReference>
<evidence type="ECO:0000259" key="2">
    <source>
        <dbReference type="Pfam" id="PF13556"/>
    </source>
</evidence>
<accession>A0A4R6Q9W9</accession>
<dbReference type="Gene3D" id="1.10.10.2840">
    <property type="entry name" value="PucR C-terminal helix-turn-helix domain"/>
    <property type="match status" value="1"/>
</dbReference>
<dbReference type="InterPro" id="IPR012914">
    <property type="entry name" value="PucR_dom"/>
</dbReference>
<evidence type="ECO:0000313" key="3">
    <source>
        <dbReference type="EMBL" id="TDP58995.1"/>
    </source>
</evidence>
<dbReference type="Proteomes" id="UP000295500">
    <property type="component" value="Unassembled WGS sequence"/>
</dbReference>
<proteinExistence type="predicted"/>
<protein>
    <submittedName>
        <fullName evidence="3">CdaR family transcriptional regulator</fullName>
    </submittedName>
</protein>
<feature type="domain" description="Purine catabolism PurC-like" evidence="1">
    <location>
        <begin position="7"/>
        <end position="125"/>
    </location>
</feature>
<evidence type="ECO:0000259" key="1">
    <source>
        <dbReference type="Pfam" id="PF07905"/>
    </source>
</evidence>
<dbReference type="InterPro" id="IPR025736">
    <property type="entry name" value="PucR_C-HTH_dom"/>
</dbReference>
<keyword evidence="4" id="KW-1185">Reference proteome</keyword>
<comment type="caution">
    <text evidence="3">The sequence shown here is derived from an EMBL/GenBank/DDBJ whole genome shotgun (WGS) entry which is preliminary data.</text>
</comment>
<reference evidence="3 4" key="1">
    <citation type="submission" date="2019-03" db="EMBL/GenBank/DDBJ databases">
        <title>Genomic Encyclopedia of Type Strains, Phase IV (KMG-IV): sequencing the most valuable type-strain genomes for metagenomic binning, comparative biology and taxonomic classification.</title>
        <authorList>
            <person name="Goeker M."/>
        </authorList>
    </citation>
    <scope>NUCLEOTIDE SEQUENCE [LARGE SCALE GENOMIC DNA]</scope>
    <source>
        <strain evidence="3 4">DSM 28287</strain>
    </source>
</reference>
<sequence>MTVRVRDLLKLNIMKDFKVVAGASGLDKTISTTEILDFEFLEEGEEYRGKSFEGDSIVLTSLLFAKDHPEQVTEAVKKLYQFNVHCLAYKPVIFKKLPAEALSYADKVGLVIMEFGNDEFFEDVIFGVKALTRKTMELEQIEPEIEKMLRVNMDQEELVALTESMNPSFRTLVRVYCIKGDETPEEMAMKIRFTNLPEKLRRQVFICRCRGRYLVILTGDTADEKIYEEMLDSVFTFYCARREILTIGESSIGRLSDGLNRYVIEAYWSEAVAEIENCSVRKYPELGIYKLFIPRPGAEPIDEYMKNYLAPLMEDDDTDKVKDAELFDTAVQYVLAKGDMNAAAERMFCHKNTVRYRVGKLQEKLDPESGDKVFFQDLSAAVIILLLKKFNK</sequence>
<dbReference type="OrthoDB" id="143422at2"/>